<name>A0A218X4E3_PUNGR</name>
<dbReference type="EMBL" id="MTKT01002492">
    <property type="protein sequence ID" value="OWM79371.1"/>
    <property type="molecule type" value="Genomic_DNA"/>
</dbReference>
<comment type="caution">
    <text evidence="1">The sequence shown here is derived from an EMBL/GenBank/DDBJ whole genome shotgun (WGS) entry which is preliminary data.</text>
</comment>
<reference evidence="2" key="1">
    <citation type="journal article" date="2017" name="Plant J.">
        <title>The pomegranate (Punica granatum L.) genome and the genomics of punicalagin biosynthesis.</title>
        <authorList>
            <person name="Qin G."/>
            <person name="Xu C."/>
            <person name="Ming R."/>
            <person name="Tang H."/>
            <person name="Guyot R."/>
            <person name="Kramer E.M."/>
            <person name="Hu Y."/>
            <person name="Yi X."/>
            <person name="Qi Y."/>
            <person name="Xu X."/>
            <person name="Gao Z."/>
            <person name="Pan H."/>
            <person name="Jian J."/>
            <person name="Tian Y."/>
            <person name="Yue Z."/>
            <person name="Xu Y."/>
        </authorList>
    </citation>
    <scope>NUCLEOTIDE SEQUENCE [LARGE SCALE GENOMIC DNA]</scope>
    <source>
        <strain evidence="2">cv. Dabenzi</strain>
    </source>
</reference>
<evidence type="ECO:0000313" key="2">
    <source>
        <dbReference type="Proteomes" id="UP000197138"/>
    </source>
</evidence>
<proteinExistence type="predicted"/>
<dbReference type="AlphaFoldDB" id="A0A218X4E3"/>
<dbReference type="Proteomes" id="UP000197138">
    <property type="component" value="Unassembled WGS sequence"/>
</dbReference>
<protein>
    <submittedName>
        <fullName evidence="1">Uncharacterized protein</fullName>
    </submittedName>
</protein>
<evidence type="ECO:0000313" key="1">
    <source>
        <dbReference type="EMBL" id="OWM79371.1"/>
    </source>
</evidence>
<gene>
    <name evidence="1" type="ORF">CDL15_Pgr003544</name>
</gene>
<accession>A0A218X4E3</accession>
<organism evidence="1 2">
    <name type="scientific">Punica granatum</name>
    <name type="common">Pomegranate</name>
    <dbReference type="NCBI Taxonomy" id="22663"/>
    <lineage>
        <taxon>Eukaryota</taxon>
        <taxon>Viridiplantae</taxon>
        <taxon>Streptophyta</taxon>
        <taxon>Embryophyta</taxon>
        <taxon>Tracheophyta</taxon>
        <taxon>Spermatophyta</taxon>
        <taxon>Magnoliopsida</taxon>
        <taxon>eudicotyledons</taxon>
        <taxon>Gunneridae</taxon>
        <taxon>Pentapetalae</taxon>
        <taxon>rosids</taxon>
        <taxon>malvids</taxon>
        <taxon>Myrtales</taxon>
        <taxon>Lythraceae</taxon>
        <taxon>Punica</taxon>
    </lineage>
</organism>
<sequence length="76" mass="8354">MVPLQRDITRLVRFGQLSRALDSPNGSSLVSISSRLVSHRKMSRSRFSGVGKFQSPSVSKFSKGLIGLRLLGTNYS</sequence>